<dbReference type="PROSITE" id="PS51128">
    <property type="entry name" value="ZF_DKSA_2"/>
    <property type="match status" value="1"/>
</dbReference>
<dbReference type="PANTHER" id="PTHR38777:SF1">
    <property type="entry name" value="DNAK SUPPRESSOR PROTEIN"/>
    <property type="match status" value="1"/>
</dbReference>
<dbReference type="InterPro" id="IPR012783">
    <property type="entry name" value="Znf_C4_TraR"/>
</dbReference>
<sequence length="76" mass="8442">MVDIVDFANDLVQERLDQALAARRNAAKPALAAHSFLFCESCDDPIPESRRLAQPGCTQCVDCLAIKESRESRHAR</sequence>
<evidence type="ECO:0000313" key="6">
    <source>
        <dbReference type="EMBL" id="KNH29186.1"/>
    </source>
</evidence>
<gene>
    <name evidence="6" type="ORF">ACS77_04665</name>
</gene>
<feature type="zinc finger region" description="dksA C4-type" evidence="4">
    <location>
        <begin position="39"/>
        <end position="63"/>
    </location>
</feature>
<dbReference type="OrthoDB" id="962301at2"/>
<keyword evidence="2" id="KW-0863">Zinc-finger</keyword>
<keyword evidence="3" id="KW-0862">Zinc</keyword>
<dbReference type="AlphaFoldDB" id="A0A0L1ML80"/>
<dbReference type="EMBL" id="LFQK01000007">
    <property type="protein sequence ID" value="KNH29186.1"/>
    <property type="molecule type" value="Genomic_DNA"/>
</dbReference>
<dbReference type="Proteomes" id="UP000036955">
    <property type="component" value="Unassembled WGS sequence"/>
</dbReference>
<evidence type="ECO:0000259" key="5">
    <source>
        <dbReference type="Pfam" id="PF01258"/>
    </source>
</evidence>
<protein>
    <submittedName>
        <fullName evidence="6">Conjugal transfer protein TraR</fullName>
    </submittedName>
</protein>
<dbReference type="InterPro" id="IPR020458">
    <property type="entry name" value="Znf_DskA_TraR_CS"/>
</dbReference>
<keyword evidence="1" id="KW-0479">Metal-binding</keyword>
<dbReference type="PATRIC" id="fig|317.197.peg.5423"/>
<dbReference type="PANTHER" id="PTHR38777">
    <property type="entry name" value="FELS-2 PROPHAGE PROTEIN"/>
    <property type="match status" value="1"/>
</dbReference>
<feature type="domain" description="Zinc finger DksA/TraR C4-type" evidence="5">
    <location>
        <begin position="36"/>
        <end position="68"/>
    </location>
</feature>
<name>A0A0L1ML80_PSESX</name>
<accession>A0A0L1ML80</accession>
<organism evidence="6 7">
    <name type="scientific">Pseudomonas syringae</name>
    <dbReference type="NCBI Taxonomy" id="317"/>
    <lineage>
        <taxon>Bacteria</taxon>
        <taxon>Pseudomonadati</taxon>
        <taxon>Pseudomonadota</taxon>
        <taxon>Gammaproteobacteria</taxon>
        <taxon>Pseudomonadales</taxon>
        <taxon>Pseudomonadaceae</taxon>
        <taxon>Pseudomonas</taxon>
    </lineage>
</organism>
<evidence type="ECO:0000256" key="4">
    <source>
        <dbReference type="PROSITE-ProRule" id="PRU00510"/>
    </source>
</evidence>
<dbReference type="NCBIfam" id="TIGR02419">
    <property type="entry name" value="C4_traR_proteo"/>
    <property type="match status" value="1"/>
</dbReference>
<reference evidence="6 7" key="1">
    <citation type="submission" date="2015-06" db="EMBL/GenBank/DDBJ databases">
        <authorList>
            <person name="Hoefler B.C."/>
            <person name="Straight P.D."/>
        </authorList>
    </citation>
    <scope>NUCLEOTIDE SEQUENCE [LARGE SCALE GENOMIC DNA]</scope>
    <source>
        <strain evidence="6 7">Riq4</strain>
    </source>
</reference>
<dbReference type="SUPFAM" id="SSF57716">
    <property type="entry name" value="Glucocorticoid receptor-like (DNA-binding domain)"/>
    <property type="match status" value="1"/>
</dbReference>
<comment type="caution">
    <text evidence="6">The sequence shown here is derived from an EMBL/GenBank/DDBJ whole genome shotgun (WGS) entry which is preliminary data.</text>
</comment>
<dbReference type="Gene3D" id="1.20.120.910">
    <property type="entry name" value="DksA, coiled-coil domain"/>
    <property type="match status" value="1"/>
</dbReference>
<dbReference type="InterPro" id="IPR000962">
    <property type="entry name" value="Znf_DskA_TraR"/>
</dbReference>
<dbReference type="GO" id="GO:1900378">
    <property type="term" value="P:positive regulation of secondary metabolite biosynthetic process"/>
    <property type="evidence" value="ECO:0007669"/>
    <property type="project" value="TreeGrafter"/>
</dbReference>
<dbReference type="Pfam" id="PF01258">
    <property type="entry name" value="zf-dskA_traR"/>
    <property type="match status" value="1"/>
</dbReference>
<evidence type="ECO:0000256" key="3">
    <source>
        <dbReference type="ARBA" id="ARBA00022833"/>
    </source>
</evidence>
<proteinExistence type="predicted"/>
<evidence type="ECO:0000256" key="2">
    <source>
        <dbReference type="ARBA" id="ARBA00022771"/>
    </source>
</evidence>
<dbReference type="PROSITE" id="PS01102">
    <property type="entry name" value="ZF_DKSA_1"/>
    <property type="match status" value="1"/>
</dbReference>
<dbReference type="GO" id="GO:0008270">
    <property type="term" value="F:zinc ion binding"/>
    <property type="evidence" value="ECO:0007669"/>
    <property type="project" value="UniProtKB-KW"/>
</dbReference>
<evidence type="ECO:0000313" key="7">
    <source>
        <dbReference type="Proteomes" id="UP000036955"/>
    </source>
</evidence>
<evidence type="ECO:0000256" key="1">
    <source>
        <dbReference type="ARBA" id="ARBA00022723"/>
    </source>
</evidence>